<dbReference type="EMBL" id="JANIIK010000114">
    <property type="protein sequence ID" value="KAJ3590283.1"/>
    <property type="molecule type" value="Genomic_DNA"/>
</dbReference>
<sequence length="118" mass="13400">VPRSGAVPGATPWSTELDCWRCGQNGHRQQECPLLEVAHLHEGTLLLPVSVWWFRVPRSGAVPGVTPWSTELDCWRCGQNGHRQQQYPLMEVGQVVQVSAPNQEARLSWRQRLHRSLN</sequence>
<keyword evidence="1" id="KW-0863">Zinc-finger</keyword>
<keyword evidence="4" id="KW-1185">Reference proteome</keyword>
<dbReference type="Pfam" id="PF00098">
    <property type="entry name" value="zf-CCHC"/>
    <property type="match status" value="1"/>
</dbReference>
<gene>
    <name evidence="3" type="ORF">NHX12_008236</name>
</gene>
<dbReference type="GO" id="GO:0003676">
    <property type="term" value="F:nucleic acid binding"/>
    <property type="evidence" value="ECO:0007669"/>
    <property type="project" value="InterPro"/>
</dbReference>
<evidence type="ECO:0000256" key="1">
    <source>
        <dbReference type="PROSITE-ProRule" id="PRU00047"/>
    </source>
</evidence>
<dbReference type="GO" id="GO:0008270">
    <property type="term" value="F:zinc ion binding"/>
    <property type="evidence" value="ECO:0007669"/>
    <property type="project" value="UniProtKB-KW"/>
</dbReference>
<organism evidence="3 4">
    <name type="scientific">Muraenolepis orangiensis</name>
    <name type="common">Patagonian moray cod</name>
    <dbReference type="NCBI Taxonomy" id="630683"/>
    <lineage>
        <taxon>Eukaryota</taxon>
        <taxon>Metazoa</taxon>
        <taxon>Chordata</taxon>
        <taxon>Craniata</taxon>
        <taxon>Vertebrata</taxon>
        <taxon>Euteleostomi</taxon>
        <taxon>Actinopterygii</taxon>
        <taxon>Neopterygii</taxon>
        <taxon>Teleostei</taxon>
        <taxon>Neoteleostei</taxon>
        <taxon>Acanthomorphata</taxon>
        <taxon>Zeiogadaria</taxon>
        <taxon>Gadariae</taxon>
        <taxon>Gadiformes</taxon>
        <taxon>Muraenolepidoidei</taxon>
        <taxon>Muraenolepididae</taxon>
        <taxon>Muraenolepis</taxon>
    </lineage>
</organism>
<evidence type="ECO:0000313" key="3">
    <source>
        <dbReference type="EMBL" id="KAJ3590283.1"/>
    </source>
</evidence>
<dbReference type="SUPFAM" id="SSF57756">
    <property type="entry name" value="Retrovirus zinc finger-like domains"/>
    <property type="match status" value="1"/>
</dbReference>
<evidence type="ECO:0000313" key="4">
    <source>
        <dbReference type="Proteomes" id="UP001148018"/>
    </source>
</evidence>
<feature type="domain" description="CCHC-type" evidence="2">
    <location>
        <begin position="19"/>
        <end position="33"/>
    </location>
</feature>
<dbReference type="AlphaFoldDB" id="A0A9Q0DMM5"/>
<dbReference type="SMART" id="SM00343">
    <property type="entry name" value="ZnF_C2HC"/>
    <property type="match status" value="2"/>
</dbReference>
<name>A0A9Q0DMM5_9TELE</name>
<dbReference type="InterPro" id="IPR036875">
    <property type="entry name" value="Znf_CCHC_sf"/>
</dbReference>
<evidence type="ECO:0000259" key="2">
    <source>
        <dbReference type="PROSITE" id="PS50158"/>
    </source>
</evidence>
<proteinExistence type="predicted"/>
<dbReference type="Gene3D" id="4.10.60.10">
    <property type="entry name" value="Zinc finger, CCHC-type"/>
    <property type="match status" value="1"/>
</dbReference>
<reference evidence="3" key="1">
    <citation type="submission" date="2022-07" db="EMBL/GenBank/DDBJ databases">
        <title>Chromosome-level genome of Muraenolepis orangiensis.</title>
        <authorList>
            <person name="Kim J."/>
        </authorList>
    </citation>
    <scope>NUCLEOTIDE SEQUENCE</scope>
    <source>
        <strain evidence="3">KU_S4_2022</strain>
        <tissue evidence="3">Muscle</tissue>
    </source>
</reference>
<dbReference type="InterPro" id="IPR001878">
    <property type="entry name" value="Znf_CCHC"/>
</dbReference>
<keyword evidence="1" id="KW-0862">Zinc</keyword>
<comment type="caution">
    <text evidence="3">The sequence shown here is derived from an EMBL/GenBank/DDBJ whole genome shotgun (WGS) entry which is preliminary data.</text>
</comment>
<accession>A0A9Q0DMM5</accession>
<dbReference type="PROSITE" id="PS50158">
    <property type="entry name" value="ZF_CCHC"/>
    <property type="match status" value="1"/>
</dbReference>
<keyword evidence="1" id="KW-0479">Metal-binding</keyword>
<protein>
    <recommendedName>
        <fullName evidence="2">CCHC-type domain-containing protein</fullName>
    </recommendedName>
</protein>
<dbReference type="Proteomes" id="UP001148018">
    <property type="component" value="Unassembled WGS sequence"/>
</dbReference>
<feature type="non-terminal residue" evidence="3">
    <location>
        <position position="1"/>
    </location>
</feature>